<name>A0AA38RV46_9PEZI</name>
<evidence type="ECO:0000313" key="2">
    <source>
        <dbReference type="Proteomes" id="UP001174694"/>
    </source>
</evidence>
<keyword evidence="2" id="KW-1185">Reference proteome</keyword>
<dbReference type="EMBL" id="JANBVO010000001">
    <property type="protein sequence ID" value="KAJ9157288.1"/>
    <property type="molecule type" value="Genomic_DNA"/>
</dbReference>
<accession>A0AA38RV46</accession>
<comment type="caution">
    <text evidence="1">The sequence shown here is derived from an EMBL/GenBank/DDBJ whole genome shotgun (WGS) entry which is preliminary data.</text>
</comment>
<organism evidence="1 2">
    <name type="scientific">Pleurostoma richardsiae</name>
    <dbReference type="NCBI Taxonomy" id="41990"/>
    <lineage>
        <taxon>Eukaryota</taxon>
        <taxon>Fungi</taxon>
        <taxon>Dikarya</taxon>
        <taxon>Ascomycota</taxon>
        <taxon>Pezizomycotina</taxon>
        <taxon>Sordariomycetes</taxon>
        <taxon>Sordariomycetidae</taxon>
        <taxon>Calosphaeriales</taxon>
        <taxon>Pleurostomataceae</taxon>
        <taxon>Pleurostoma</taxon>
    </lineage>
</organism>
<evidence type="ECO:0000313" key="1">
    <source>
        <dbReference type="EMBL" id="KAJ9157288.1"/>
    </source>
</evidence>
<gene>
    <name evidence="1" type="ORF">NKR23_g129</name>
</gene>
<dbReference type="Proteomes" id="UP001174694">
    <property type="component" value="Unassembled WGS sequence"/>
</dbReference>
<dbReference type="AlphaFoldDB" id="A0AA38RV46"/>
<sequence length="147" mass="16667">MATAETIDLGPEHEPKEESIKAFKEIEHELKKELVHLRHDHDKHEKEYFEAVSHLSDHDLAAFSDADFVAVRVAVTAYGLHLLGKLRIPACPDTGPAYVHFRIFEPVGGEEPARLHSIHTEEAPDESGGTKYRAIFTRDDPLEWFDT</sequence>
<reference evidence="1" key="1">
    <citation type="submission" date="2022-07" db="EMBL/GenBank/DDBJ databases">
        <title>Fungi with potential for degradation of polypropylene.</title>
        <authorList>
            <person name="Gostincar C."/>
        </authorList>
    </citation>
    <scope>NUCLEOTIDE SEQUENCE</scope>
    <source>
        <strain evidence="1">EXF-13308</strain>
    </source>
</reference>
<proteinExistence type="predicted"/>
<protein>
    <submittedName>
        <fullName evidence="1">Uncharacterized protein</fullName>
    </submittedName>
</protein>